<feature type="domain" description="C2H2-type" evidence="7">
    <location>
        <begin position="468"/>
        <end position="496"/>
    </location>
</feature>
<dbReference type="SUPFAM" id="SSF57667">
    <property type="entry name" value="beta-beta-alpha zinc fingers"/>
    <property type="match status" value="1"/>
</dbReference>
<dbReference type="PROSITE" id="PS00028">
    <property type="entry name" value="ZINC_FINGER_C2H2_1"/>
    <property type="match status" value="13"/>
</dbReference>
<gene>
    <name evidence="8" type="ORF">FMOSSE_LOCUS4866</name>
</gene>
<feature type="region of interest" description="Disordered" evidence="6">
    <location>
        <begin position="774"/>
        <end position="795"/>
    </location>
</feature>
<keyword evidence="4" id="KW-0862">Zinc</keyword>
<dbReference type="Gene3D" id="3.30.160.60">
    <property type="entry name" value="Classic Zinc Finger"/>
    <property type="match status" value="4"/>
</dbReference>
<feature type="domain" description="C2H2-type" evidence="7">
    <location>
        <begin position="384"/>
        <end position="412"/>
    </location>
</feature>
<dbReference type="AlphaFoldDB" id="A0A9N9F901"/>
<dbReference type="GO" id="GO:0008270">
    <property type="term" value="F:zinc ion binding"/>
    <property type="evidence" value="ECO:0007669"/>
    <property type="project" value="UniProtKB-KW"/>
</dbReference>
<comment type="caution">
    <text evidence="8">The sequence shown here is derived from an EMBL/GenBank/DDBJ whole genome shotgun (WGS) entry which is preliminary data.</text>
</comment>
<proteinExistence type="predicted"/>
<accession>A0A9N9F901</accession>
<dbReference type="InterPro" id="IPR036236">
    <property type="entry name" value="Znf_C2H2_sf"/>
</dbReference>
<dbReference type="PROSITE" id="PS50157">
    <property type="entry name" value="ZINC_FINGER_C2H2_2"/>
    <property type="match status" value="5"/>
</dbReference>
<evidence type="ECO:0000256" key="4">
    <source>
        <dbReference type="ARBA" id="ARBA00022833"/>
    </source>
</evidence>
<keyword evidence="1" id="KW-0479">Metal-binding</keyword>
<feature type="domain" description="C2H2-type" evidence="7">
    <location>
        <begin position="250"/>
        <end position="278"/>
    </location>
</feature>
<keyword evidence="9" id="KW-1185">Reference proteome</keyword>
<sequence>MPKHTKPPVPYIFDYEPAKRVTSPFKGEPEEQLFVPNHPLTEDKDLITHIKPETYDLSVDQFKEMPIPNSGSPFFSGNYNTNYLMTILHNIIINLLKEHIKDDHGIRIFVCDICKDVFYNGGIYMKHIEQHRDYSNEVSVYGPQAFRIVKSVRFKKGFGLGPSNSTFLQTQPFNNNDDGSLEIYLHKIIETPKGRKVECNLCKNIFNNLTTFNNHVKKKYGYKHLCRICCKVCTDEINLTSHMKEAHKQFPCDHCQKVCWGYHGLKNHVRRVHLGIEPPPASKFNSVDNLNSKPMVVPTLLTDVPSVKNNRRSIIEDPVFLHEYQYDDTTTLICKLCKRTFDSNKEFNKHAKVEHETKFICFNCSQVFQEKKFLGRHINIQHKRLCQFCGKIFNVKESLDRHVREIHSRGTMEVDSQEIKHEVEDVVFLHEMFQESGTTLFKCKLCDCTFKSLVLFKYHARYIHFYEFLCTVCCQLFASEGACEKHMELTHTKDFSCNVCPKKFYDKAELNEHSQEHICENFLPSAINSSTSFMPSTTYLQTNLPSAIVPQEVVREDDVTYLHEIFEDNRGTPFLKCKLCQKIISNYTLFRFHAKKVHKYEWLCLVCCQVLPTRYACGSHMKNNHTRCFPCTVCPKTCFDYVGLNEHFRAKHPDENLSSGESKGLLTIHEVMPIKPKSIKCKICSGTFSTQKFNKHMRLHDVKISCRYCFQAFYEKRVKKEHEKQFHRFSCKECKKHFLTAKSLSDHCSSKKHQKDAKSPVQPQPQPSQLEIIRSTNPQNPNFAQEEGSRSKKKESPEFLHDFIKSTEMENVLAEYLLATYNFKCKLCKEMFRSRLEFNEHVEQEHDLIHICEICSQVHYNDLSLQVHRKYDHSIKEFYCNYCDSSYYLEKDLHDHIFGTHVEKDAQVSMEVEYANEYEGCTLMQGEFTKGDEGHSKMQEDVNRTRSDDDDGTNLVNYPKCEECNLYFRNIRYFEIHNRNNHRYNDDTSMMGH</sequence>
<feature type="region of interest" description="Disordered" evidence="6">
    <location>
        <begin position="931"/>
        <end position="951"/>
    </location>
</feature>
<dbReference type="SMART" id="SM00355">
    <property type="entry name" value="ZnF_C2H2"/>
    <property type="match status" value="20"/>
</dbReference>
<feature type="domain" description="C2H2-type" evidence="7">
    <location>
        <begin position="495"/>
        <end position="522"/>
    </location>
</feature>
<evidence type="ECO:0000313" key="8">
    <source>
        <dbReference type="EMBL" id="CAG8517667.1"/>
    </source>
</evidence>
<feature type="compositionally biased region" description="Polar residues" evidence="6">
    <location>
        <begin position="774"/>
        <end position="783"/>
    </location>
</feature>
<organism evidence="8 9">
    <name type="scientific">Funneliformis mosseae</name>
    <name type="common">Endomycorrhizal fungus</name>
    <name type="synonym">Glomus mosseae</name>
    <dbReference type="NCBI Taxonomy" id="27381"/>
    <lineage>
        <taxon>Eukaryota</taxon>
        <taxon>Fungi</taxon>
        <taxon>Fungi incertae sedis</taxon>
        <taxon>Mucoromycota</taxon>
        <taxon>Glomeromycotina</taxon>
        <taxon>Glomeromycetes</taxon>
        <taxon>Glomerales</taxon>
        <taxon>Glomeraceae</taxon>
        <taxon>Funneliformis</taxon>
    </lineage>
</organism>
<protein>
    <submittedName>
        <fullName evidence="8">761_t:CDS:1</fullName>
    </submittedName>
</protein>
<evidence type="ECO:0000256" key="2">
    <source>
        <dbReference type="ARBA" id="ARBA00022737"/>
    </source>
</evidence>
<name>A0A9N9F901_FUNMO</name>
<dbReference type="PANTHER" id="PTHR24379">
    <property type="entry name" value="KRAB AND ZINC FINGER DOMAIN-CONTAINING"/>
    <property type="match status" value="1"/>
</dbReference>
<dbReference type="PANTHER" id="PTHR24379:SF121">
    <property type="entry name" value="C2H2-TYPE DOMAIN-CONTAINING PROTEIN"/>
    <property type="match status" value="1"/>
</dbReference>
<feature type="domain" description="C2H2-type" evidence="7">
    <location>
        <begin position="729"/>
        <end position="758"/>
    </location>
</feature>
<feature type="compositionally biased region" description="Basic and acidic residues" evidence="6">
    <location>
        <begin position="931"/>
        <end position="947"/>
    </location>
</feature>
<evidence type="ECO:0000256" key="6">
    <source>
        <dbReference type="SAM" id="MobiDB-lite"/>
    </source>
</evidence>
<keyword evidence="3 5" id="KW-0863">Zinc-finger</keyword>
<evidence type="ECO:0000256" key="5">
    <source>
        <dbReference type="PROSITE-ProRule" id="PRU00042"/>
    </source>
</evidence>
<evidence type="ECO:0000256" key="1">
    <source>
        <dbReference type="ARBA" id="ARBA00022723"/>
    </source>
</evidence>
<dbReference type="Proteomes" id="UP000789375">
    <property type="component" value="Unassembled WGS sequence"/>
</dbReference>
<dbReference type="EMBL" id="CAJVPP010000860">
    <property type="protein sequence ID" value="CAG8517667.1"/>
    <property type="molecule type" value="Genomic_DNA"/>
</dbReference>
<dbReference type="Pfam" id="PF00096">
    <property type="entry name" value="zf-C2H2"/>
    <property type="match status" value="1"/>
</dbReference>
<keyword evidence="2" id="KW-0677">Repeat</keyword>
<evidence type="ECO:0000313" key="9">
    <source>
        <dbReference type="Proteomes" id="UP000789375"/>
    </source>
</evidence>
<evidence type="ECO:0000256" key="3">
    <source>
        <dbReference type="ARBA" id="ARBA00022771"/>
    </source>
</evidence>
<reference evidence="8" key="1">
    <citation type="submission" date="2021-06" db="EMBL/GenBank/DDBJ databases">
        <authorList>
            <person name="Kallberg Y."/>
            <person name="Tangrot J."/>
            <person name="Rosling A."/>
        </authorList>
    </citation>
    <scope>NUCLEOTIDE SEQUENCE</scope>
    <source>
        <strain evidence="8">87-6 pot B 2015</strain>
    </source>
</reference>
<evidence type="ECO:0000259" key="7">
    <source>
        <dbReference type="PROSITE" id="PS50157"/>
    </source>
</evidence>
<dbReference type="InterPro" id="IPR013087">
    <property type="entry name" value="Znf_C2H2_type"/>
</dbReference>